<name>A0A1M5WQX0_9FLAO</name>
<dbReference type="STRING" id="421058.SAMN05421866_4190"/>
<sequence>MKNLPKEVQARISEIKESYLPSVQIPNSRVYKKANLIESIAVLEYAKSLRRPVRRAAPNECEALYEYLQKKQIESDDYIDAPTAAFELDVPVTEVRAWNREGKINGIRRNGKIYFSKKEIEDYRKNNGPFFLD</sequence>
<keyword evidence="2" id="KW-1185">Reference proteome</keyword>
<dbReference type="RefSeq" id="WP_139258935.1">
    <property type="nucleotide sequence ID" value="NZ_FQWT01000008.1"/>
</dbReference>
<dbReference type="AlphaFoldDB" id="A0A1M5WQX0"/>
<organism evidence="1 2">
    <name type="scientific">Chryseobacterium oranimense</name>
    <dbReference type="NCBI Taxonomy" id="421058"/>
    <lineage>
        <taxon>Bacteria</taxon>
        <taxon>Pseudomonadati</taxon>
        <taxon>Bacteroidota</taxon>
        <taxon>Flavobacteriia</taxon>
        <taxon>Flavobacteriales</taxon>
        <taxon>Weeksellaceae</taxon>
        <taxon>Chryseobacterium group</taxon>
        <taxon>Chryseobacterium</taxon>
    </lineage>
</organism>
<evidence type="ECO:0008006" key="3">
    <source>
        <dbReference type="Google" id="ProtNLM"/>
    </source>
</evidence>
<dbReference type="EMBL" id="FQWT01000008">
    <property type="protein sequence ID" value="SHH89899.1"/>
    <property type="molecule type" value="Genomic_DNA"/>
</dbReference>
<gene>
    <name evidence="1" type="ORF">SAMN05421866_4190</name>
</gene>
<protein>
    <recommendedName>
        <fullName evidence="3">Helix-turn-helix domain-containing protein</fullName>
    </recommendedName>
</protein>
<reference evidence="2" key="1">
    <citation type="submission" date="2016-11" db="EMBL/GenBank/DDBJ databases">
        <authorList>
            <person name="Varghese N."/>
            <person name="Submissions S."/>
        </authorList>
    </citation>
    <scope>NUCLEOTIDE SEQUENCE [LARGE SCALE GENOMIC DNA]</scope>
    <source>
        <strain evidence="2">DSM 19055</strain>
    </source>
</reference>
<evidence type="ECO:0000313" key="2">
    <source>
        <dbReference type="Proteomes" id="UP000184047"/>
    </source>
</evidence>
<accession>A0A1M5WQX0</accession>
<evidence type="ECO:0000313" key="1">
    <source>
        <dbReference type="EMBL" id="SHH89899.1"/>
    </source>
</evidence>
<dbReference type="Proteomes" id="UP000184047">
    <property type="component" value="Unassembled WGS sequence"/>
</dbReference>
<proteinExistence type="predicted"/>